<dbReference type="GeneID" id="63770149"/>
<dbReference type="EMBL" id="MCFJ01000005">
    <property type="protein sequence ID" value="ORY66470.1"/>
    <property type="molecule type" value="Genomic_DNA"/>
</dbReference>
<feature type="region of interest" description="Disordered" evidence="1">
    <location>
        <begin position="31"/>
        <end position="64"/>
    </location>
</feature>
<organism evidence="2 3">
    <name type="scientific">Pseudomassariella vexata</name>
    <dbReference type="NCBI Taxonomy" id="1141098"/>
    <lineage>
        <taxon>Eukaryota</taxon>
        <taxon>Fungi</taxon>
        <taxon>Dikarya</taxon>
        <taxon>Ascomycota</taxon>
        <taxon>Pezizomycotina</taxon>
        <taxon>Sordariomycetes</taxon>
        <taxon>Xylariomycetidae</taxon>
        <taxon>Amphisphaeriales</taxon>
        <taxon>Pseudomassariaceae</taxon>
        <taxon>Pseudomassariella</taxon>
    </lineage>
</organism>
<dbReference type="OrthoDB" id="4583914at2759"/>
<dbReference type="Proteomes" id="UP000193689">
    <property type="component" value="Unassembled WGS sequence"/>
</dbReference>
<evidence type="ECO:0000313" key="2">
    <source>
        <dbReference type="EMBL" id="ORY66470.1"/>
    </source>
</evidence>
<feature type="compositionally biased region" description="Polar residues" evidence="1">
    <location>
        <begin position="31"/>
        <end position="57"/>
    </location>
</feature>
<gene>
    <name evidence="2" type="ORF">BCR38DRAFT_180905</name>
</gene>
<dbReference type="AlphaFoldDB" id="A0A1Y2E4I5"/>
<accession>A0A1Y2E4I5</accession>
<dbReference type="InParanoid" id="A0A1Y2E4I5"/>
<keyword evidence="3" id="KW-1185">Reference proteome</keyword>
<reference evidence="2 3" key="1">
    <citation type="submission" date="2016-07" db="EMBL/GenBank/DDBJ databases">
        <title>Pervasive Adenine N6-methylation of Active Genes in Fungi.</title>
        <authorList>
            <consortium name="DOE Joint Genome Institute"/>
            <person name="Mondo S.J."/>
            <person name="Dannebaum R.O."/>
            <person name="Kuo R.C."/>
            <person name="Labutti K."/>
            <person name="Haridas S."/>
            <person name="Kuo A."/>
            <person name="Salamov A."/>
            <person name="Ahrendt S.R."/>
            <person name="Lipzen A."/>
            <person name="Sullivan W."/>
            <person name="Andreopoulos W.B."/>
            <person name="Clum A."/>
            <person name="Lindquist E."/>
            <person name="Daum C."/>
            <person name="Ramamoorthy G.K."/>
            <person name="Gryganskyi A."/>
            <person name="Culley D."/>
            <person name="Magnuson J.K."/>
            <person name="James T.Y."/>
            <person name="O'Malley M.A."/>
            <person name="Stajich J.E."/>
            <person name="Spatafora J.W."/>
            <person name="Visel A."/>
            <person name="Grigoriev I.V."/>
        </authorList>
    </citation>
    <scope>NUCLEOTIDE SEQUENCE [LARGE SCALE GENOMIC DNA]</scope>
    <source>
        <strain evidence="2 3">CBS 129021</strain>
    </source>
</reference>
<proteinExistence type="predicted"/>
<evidence type="ECO:0000256" key="1">
    <source>
        <dbReference type="SAM" id="MobiDB-lite"/>
    </source>
</evidence>
<evidence type="ECO:0000313" key="3">
    <source>
        <dbReference type="Proteomes" id="UP000193689"/>
    </source>
</evidence>
<protein>
    <recommendedName>
        <fullName evidence="4">Acetate kinase</fullName>
    </recommendedName>
</protein>
<feature type="region of interest" description="Disordered" evidence="1">
    <location>
        <begin position="274"/>
        <end position="306"/>
    </location>
</feature>
<sequence>MATSSSSSSSRSYASSAFSLPAYAPNLAATSSPVNSNWTPNSPASSAFTDELSTPQDQLRPLDLGPPGYQATIVLFEGTADERTVYLGPWEVVGNEHRRIVWQGSYQLERLEHFLPSSASGETFPHTLHARHRPFSDPCQLEQCITFRERHRVRYTRKDGVPIHDQAIEVKYDFTTIESSLHFQGDLRRKDLIDCFDVDVVWTDTQGRTDAFGNVRGIGTVQRLKLWSDRVNTLHSLTIFANRSDRRYKEYMVDYFEGEIRGRDDRRRTLRLSVRGRRGSGSGSRRTLSSAFRPRQRSVTANPDGPSPLDIRYLGIQFSRNEDYRRFLDAWLMAHSSDSEYNGIQYPHDVFELPSPQMLPGVSYEILALPTVPEPAEGGDEELMS</sequence>
<dbReference type="RefSeq" id="XP_040717434.1">
    <property type="nucleotide sequence ID" value="XM_040853937.1"/>
</dbReference>
<comment type="caution">
    <text evidence="2">The sequence shown here is derived from an EMBL/GenBank/DDBJ whole genome shotgun (WGS) entry which is preliminary data.</text>
</comment>
<name>A0A1Y2E4I5_9PEZI</name>
<evidence type="ECO:0008006" key="4">
    <source>
        <dbReference type="Google" id="ProtNLM"/>
    </source>
</evidence>